<keyword evidence="4 8" id="KW-0418">Kinase</keyword>
<dbReference type="EMBL" id="JUIW01000009">
    <property type="protein sequence ID" value="RYJ41668.1"/>
    <property type="molecule type" value="Genomic_DNA"/>
</dbReference>
<dbReference type="PANTHER" id="PTHR24421:SF10">
    <property type="entry name" value="NITRATE_NITRITE SENSOR PROTEIN NARQ"/>
    <property type="match status" value="1"/>
</dbReference>
<evidence type="ECO:0000259" key="7">
    <source>
        <dbReference type="Pfam" id="PF02518"/>
    </source>
</evidence>
<keyword evidence="6" id="KW-0472">Membrane</keyword>
<gene>
    <name evidence="8" type="ORF">NU09_2593</name>
</gene>
<dbReference type="GO" id="GO:0004673">
    <property type="term" value="F:protein histidine kinase activity"/>
    <property type="evidence" value="ECO:0007669"/>
    <property type="project" value="UniProtKB-EC"/>
</dbReference>
<organism evidence="8 9">
    <name type="scientific">Flavobacterium beibuense</name>
    <dbReference type="NCBI Taxonomy" id="657326"/>
    <lineage>
        <taxon>Bacteria</taxon>
        <taxon>Pseudomonadati</taxon>
        <taxon>Bacteroidota</taxon>
        <taxon>Flavobacteriia</taxon>
        <taxon>Flavobacteriales</taxon>
        <taxon>Flavobacteriaceae</taxon>
        <taxon>Flavobacterium</taxon>
    </lineage>
</organism>
<evidence type="ECO:0000313" key="9">
    <source>
        <dbReference type="Proteomes" id="UP000289775"/>
    </source>
</evidence>
<name>A0A444W7M6_9FLAO</name>
<dbReference type="PANTHER" id="PTHR24421">
    <property type="entry name" value="NITRATE/NITRITE SENSOR PROTEIN NARX-RELATED"/>
    <property type="match status" value="1"/>
</dbReference>
<evidence type="ECO:0000256" key="4">
    <source>
        <dbReference type="ARBA" id="ARBA00022777"/>
    </source>
</evidence>
<dbReference type="AlphaFoldDB" id="A0A444W7M6"/>
<dbReference type="InterPro" id="IPR050482">
    <property type="entry name" value="Sensor_HK_TwoCompSys"/>
</dbReference>
<feature type="domain" description="Histidine kinase/HSP90-like ATPase" evidence="7">
    <location>
        <begin position="193"/>
        <end position="280"/>
    </location>
</feature>
<feature type="transmembrane region" description="Helical" evidence="6">
    <location>
        <begin position="57"/>
        <end position="78"/>
    </location>
</feature>
<keyword evidence="5" id="KW-0902">Two-component regulatory system</keyword>
<dbReference type="Gene3D" id="3.30.565.10">
    <property type="entry name" value="Histidine kinase-like ATPase, C-terminal domain"/>
    <property type="match status" value="1"/>
</dbReference>
<evidence type="ECO:0000256" key="6">
    <source>
        <dbReference type="SAM" id="Phobius"/>
    </source>
</evidence>
<comment type="caution">
    <text evidence="8">The sequence shown here is derived from an EMBL/GenBank/DDBJ whole genome shotgun (WGS) entry which is preliminary data.</text>
</comment>
<comment type="catalytic activity">
    <reaction evidence="1">
        <text>ATP + protein L-histidine = ADP + protein N-phospho-L-histidine.</text>
        <dbReference type="EC" id="2.7.13.3"/>
    </reaction>
</comment>
<dbReference type="Proteomes" id="UP000289775">
    <property type="component" value="Unassembled WGS sequence"/>
</dbReference>
<evidence type="ECO:0000256" key="5">
    <source>
        <dbReference type="ARBA" id="ARBA00023012"/>
    </source>
</evidence>
<protein>
    <recommendedName>
        <fullName evidence="2">histidine kinase</fullName>
        <ecNumber evidence="2">2.7.13.3</ecNumber>
    </recommendedName>
</protein>
<keyword evidence="3" id="KW-0808">Transferase</keyword>
<dbReference type="EC" id="2.7.13.3" evidence="2"/>
<evidence type="ECO:0000256" key="3">
    <source>
        <dbReference type="ARBA" id="ARBA00022679"/>
    </source>
</evidence>
<evidence type="ECO:0000256" key="2">
    <source>
        <dbReference type="ARBA" id="ARBA00012438"/>
    </source>
</evidence>
<dbReference type="Pfam" id="PF02518">
    <property type="entry name" value="HATPase_c"/>
    <property type="match status" value="1"/>
</dbReference>
<dbReference type="RefSeq" id="WP_165357695.1">
    <property type="nucleotide sequence ID" value="NZ_JUIW01000009.1"/>
</dbReference>
<dbReference type="InterPro" id="IPR003594">
    <property type="entry name" value="HATPase_dom"/>
</dbReference>
<keyword evidence="6" id="KW-0812">Transmembrane</keyword>
<proteinExistence type="predicted"/>
<dbReference type="InterPro" id="IPR036890">
    <property type="entry name" value="HATPase_C_sf"/>
</dbReference>
<accession>A0A444W7M6</accession>
<dbReference type="SUPFAM" id="SSF55874">
    <property type="entry name" value="ATPase domain of HSP90 chaperone/DNA topoisomerase II/histidine kinase"/>
    <property type="match status" value="1"/>
</dbReference>
<sequence>MIMLSFETTREVVLRLTTNHLMGNFTLRHPFAIFQNFITQKELGFTVKGSVFEHPEATLFIICTLIVIAALCVAHRLVKIKLKKQKILTNYDTEVRIAKRVHDEIANEIYNVMCHASYNNLSEIHNKERLLTNLEIVYSKSRNISREINNIDTGTGYKSQLKLMLSEYQATDVNIIIKDVDKIDWNKISETKKIAVYRALQEIMVNMKKHSNATLVVINFKLKRGKICISYSDNGIGMQISPITSKNGLLNVENRMVSINGKVIFEPKPGKGLHLTLTYPA</sequence>
<evidence type="ECO:0000256" key="1">
    <source>
        <dbReference type="ARBA" id="ARBA00000085"/>
    </source>
</evidence>
<reference evidence="8 9" key="1">
    <citation type="submission" date="2014-12" db="EMBL/GenBank/DDBJ databases">
        <title>Genome sequence of Flavobacterium beibuense RSKm HC5.</title>
        <authorList>
            <person name="Kim J.F."/>
            <person name="Song J.Y."/>
            <person name="Kwak M.-J."/>
            <person name="Lee S.-W."/>
        </authorList>
    </citation>
    <scope>NUCLEOTIDE SEQUENCE [LARGE SCALE GENOMIC DNA]</scope>
    <source>
        <strain evidence="8 9">RSKm HC5</strain>
    </source>
</reference>
<keyword evidence="9" id="KW-1185">Reference proteome</keyword>
<keyword evidence="6" id="KW-1133">Transmembrane helix</keyword>
<dbReference type="GO" id="GO:0000160">
    <property type="term" value="P:phosphorelay signal transduction system"/>
    <property type="evidence" value="ECO:0007669"/>
    <property type="project" value="UniProtKB-KW"/>
</dbReference>
<evidence type="ECO:0000313" key="8">
    <source>
        <dbReference type="EMBL" id="RYJ41668.1"/>
    </source>
</evidence>